<dbReference type="STRING" id="356882.A0A423WXN1"/>
<dbReference type="EMBL" id="LKEA01000006">
    <property type="protein sequence ID" value="ROW08210.1"/>
    <property type="molecule type" value="Genomic_DNA"/>
</dbReference>
<dbReference type="Gene3D" id="3.40.390.10">
    <property type="entry name" value="Collagenase (Catalytic Domain)"/>
    <property type="match status" value="1"/>
</dbReference>
<evidence type="ECO:0000313" key="2">
    <source>
        <dbReference type="EMBL" id="ROW08210.1"/>
    </source>
</evidence>
<evidence type="ECO:0000259" key="1">
    <source>
        <dbReference type="SMART" id="SM00235"/>
    </source>
</evidence>
<dbReference type="GO" id="GO:0098636">
    <property type="term" value="C:protein complex involved in cell adhesion"/>
    <property type="evidence" value="ECO:0007669"/>
    <property type="project" value="TreeGrafter"/>
</dbReference>
<keyword evidence="3" id="KW-1185">Reference proteome</keyword>
<dbReference type="PANTHER" id="PTHR46938">
    <property type="entry name" value="DISCOIDIN-1 SUBUNIT A-RELATED-RELATED"/>
    <property type="match status" value="1"/>
</dbReference>
<sequence>MDLPQICTQMPVPPELQATADTLAIQENPLNGHQITAGESILGDDLNRLALPIGTMWRTGRTLRVKILNGSQKIRSKIRHYSSLWTQNANIRLEFVDSGNAEIRVNINSNGSSSSYVGTGNLAIPPDRPTMNFGWLTDSSSETEFSRVITHEFGHALGCIHEHQSPSANIPWNKPAVYDYYQKTQSWSPAQVDVNIFRLYSGLTTQFSSFDTGSIMLYAIPASLTTNGFSTGWNTQLSETDKSFIKAAYPAHPAHQAYQARGFDVAFFNTMEVRHWNKPAKEAIKQQMFPKKFDAPPQMALGLNWLDVANTANVRVRALANKITTESAELHIDTWGDTTLYSAGCTWLTTPASPSSDFQVGQFSTEDDHAWTKPQQKTSRRIGFGRAYSAPPRVVVWLNQLDMARDKNWRASTAATDIDASGFTLHLDAWGDSTLTSAAAAWIAYPADKPGVVSGSYNTQDVRPWDQPQLRTTGRADFPAGAFQGTPTVLIALNKLDVGNANNLRLKLSADSVCKDGMNWHIDSWCDTTLYSAGASYIAFT</sequence>
<dbReference type="GO" id="GO:0030247">
    <property type="term" value="F:polysaccharide binding"/>
    <property type="evidence" value="ECO:0007669"/>
    <property type="project" value="TreeGrafter"/>
</dbReference>
<gene>
    <name evidence="2" type="ORF">VMCG_03089</name>
</gene>
<dbReference type="SMART" id="SM00235">
    <property type="entry name" value="ZnMc"/>
    <property type="match status" value="1"/>
</dbReference>
<dbReference type="GO" id="GO:0006508">
    <property type="term" value="P:proteolysis"/>
    <property type="evidence" value="ECO:0007669"/>
    <property type="project" value="InterPro"/>
</dbReference>
<feature type="domain" description="Peptidase metallopeptidase" evidence="1">
    <location>
        <begin position="53"/>
        <end position="202"/>
    </location>
</feature>
<dbReference type="SUPFAM" id="SSF141086">
    <property type="entry name" value="Agglutinin HPA-like"/>
    <property type="match status" value="3"/>
</dbReference>
<name>A0A423WXN1_9PEZI</name>
<dbReference type="GO" id="GO:0008237">
    <property type="term" value="F:metallopeptidase activity"/>
    <property type="evidence" value="ECO:0007669"/>
    <property type="project" value="InterPro"/>
</dbReference>
<dbReference type="SUPFAM" id="SSF55486">
    <property type="entry name" value="Metalloproteases ('zincins'), catalytic domain"/>
    <property type="match status" value="1"/>
</dbReference>
<evidence type="ECO:0000313" key="3">
    <source>
        <dbReference type="Proteomes" id="UP000283895"/>
    </source>
</evidence>
<dbReference type="InterPro" id="IPR052487">
    <property type="entry name" value="Galactose-binding_lectin"/>
</dbReference>
<dbReference type="GO" id="GO:0070492">
    <property type="term" value="F:oligosaccharide binding"/>
    <property type="evidence" value="ECO:0007669"/>
    <property type="project" value="TreeGrafter"/>
</dbReference>
<dbReference type="InterPro" id="IPR006026">
    <property type="entry name" value="Peptidase_Metallo"/>
</dbReference>
<dbReference type="OrthoDB" id="291007at2759"/>
<dbReference type="Gene3D" id="2.60.40.2080">
    <property type="match status" value="3"/>
</dbReference>
<protein>
    <recommendedName>
        <fullName evidence="1">Peptidase metallopeptidase domain-containing protein</fullName>
    </recommendedName>
</protein>
<dbReference type="GO" id="GO:0046871">
    <property type="term" value="F:N-acetylgalactosamine binding"/>
    <property type="evidence" value="ECO:0007669"/>
    <property type="project" value="TreeGrafter"/>
</dbReference>
<dbReference type="GO" id="GO:0008270">
    <property type="term" value="F:zinc ion binding"/>
    <property type="evidence" value="ECO:0007669"/>
    <property type="project" value="InterPro"/>
</dbReference>
<dbReference type="AlphaFoldDB" id="A0A423WXN1"/>
<proteinExistence type="predicted"/>
<dbReference type="InterPro" id="IPR037221">
    <property type="entry name" value="H-type_lectin_dom_sf"/>
</dbReference>
<dbReference type="GO" id="GO:0009986">
    <property type="term" value="C:cell surface"/>
    <property type="evidence" value="ECO:0007669"/>
    <property type="project" value="TreeGrafter"/>
</dbReference>
<reference evidence="2 3" key="1">
    <citation type="submission" date="2015-09" db="EMBL/GenBank/DDBJ databases">
        <title>Host preference determinants of Valsa canker pathogens revealed by comparative genomics.</title>
        <authorList>
            <person name="Yin Z."/>
            <person name="Huang L."/>
        </authorList>
    </citation>
    <scope>NUCLEOTIDE SEQUENCE [LARGE SCALE GENOMIC DNA]</scope>
    <source>
        <strain evidence="2 3">03-1</strain>
    </source>
</reference>
<organism evidence="2 3">
    <name type="scientific">Cytospora schulzeri</name>
    <dbReference type="NCBI Taxonomy" id="448051"/>
    <lineage>
        <taxon>Eukaryota</taxon>
        <taxon>Fungi</taxon>
        <taxon>Dikarya</taxon>
        <taxon>Ascomycota</taxon>
        <taxon>Pezizomycotina</taxon>
        <taxon>Sordariomycetes</taxon>
        <taxon>Sordariomycetidae</taxon>
        <taxon>Diaporthales</taxon>
        <taxon>Cytosporaceae</taxon>
        <taxon>Cytospora</taxon>
    </lineage>
</organism>
<dbReference type="InterPro" id="IPR019019">
    <property type="entry name" value="H-type_lectin_domain"/>
</dbReference>
<dbReference type="GO" id="GO:0098609">
    <property type="term" value="P:cell-cell adhesion"/>
    <property type="evidence" value="ECO:0007669"/>
    <property type="project" value="TreeGrafter"/>
</dbReference>
<dbReference type="Proteomes" id="UP000283895">
    <property type="component" value="Unassembled WGS sequence"/>
</dbReference>
<comment type="caution">
    <text evidence="2">The sequence shown here is derived from an EMBL/GenBank/DDBJ whole genome shotgun (WGS) entry which is preliminary data.</text>
</comment>
<accession>A0A423WXN1</accession>
<dbReference type="InterPro" id="IPR024079">
    <property type="entry name" value="MetalloPept_cat_dom_sf"/>
</dbReference>
<dbReference type="Pfam" id="PF09458">
    <property type="entry name" value="H_lectin"/>
    <property type="match status" value="3"/>
</dbReference>